<proteinExistence type="predicted"/>
<organism evidence="1 2">
    <name type="scientific">Acetomicrobium hydrogeniformans ATCC BAA-1850</name>
    <dbReference type="NCBI Taxonomy" id="592015"/>
    <lineage>
        <taxon>Bacteria</taxon>
        <taxon>Thermotogati</taxon>
        <taxon>Synergistota</taxon>
        <taxon>Synergistia</taxon>
        <taxon>Synergistales</taxon>
        <taxon>Acetomicrobiaceae</taxon>
        <taxon>Acetomicrobium</taxon>
    </lineage>
</organism>
<dbReference type="STRING" id="592015.HMPREF1705_04670"/>
<keyword evidence="2" id="KW-1185">Reference proteome</keyword>
<sequence>MPKPATERLNDERDERKAFFPLKGEGFLIKLHQRRPISWKKI</sequence>
<dbReference type="EMBL" id="ACJX03000001">
    <property type="protein sequence ID" value="KRT35563.1"/>
    <property type="molecule type" value="Genomic_DNA"/>
</dbReference>
<comment type="caution">
    <text evidence="1">The sequence shown here is derived from an EMBL/GenBank/DDBJ whole genome shotgun (WGS) entry which is preliminary data.</text>
</comment>
<accession>A0A0T5XB22</accession>
<dbReference type="Proteomes" id="UP000005273">
    <property type="component" value="Unassembled WGS sequence"/>
</dbReference>
<dbReference type="AlphaFoldDB" id="A0A0T5XB22"/>
<gene>
    <name evidence="1" type="ORF">HMPREF1705_04670</name>
</gene>
<evidence type="ECO:0000313" key="2">
    <source>
        <dbReference type="Proteomes" id="UP000005273"/>
    </source>
</evidence>
<reference evidence="2" key="1">
    <citation type="submission" date="2012-09" db="EMBL/GenBank/DDBJ databases">
        <authorList>
            <person name="Weinstock G."/>
            <person name="Sodergren E."/>
            <person name="Clifton S."/>
            <person name="Fulton L."/>
            <person name="Fulton B."/>
            <person name="Courtney L."/>
            <person name="Fronick C."/>
            <person name="Harrison M."/>
            <person name="Strong C."/>
            <person name="Farmer C."/>
            <person name="Delehaunty K."/>
            <person name="Markovic C."/>
            <person name="Hall O."/>
            <person name="Minx P."/>
            <person name="Tomlinson C."/>
            <person name="Mitreva M."/>
            <person name="Nelson J."/>
            <person name="Hou S."/>
            <person name="Wollam A."/>
            <person name="Pepin K.H."/>
            <person name="Johnson M."/>
            <person name="Bhonagiri V."/>
            <person name="Nash W.E."/>
            <person name="Suruliraj S."/>
            <person name="Warren W."/>
            <person name="Chinwalla A."/>
            <person name="Mardis E.R."/>
            <person name="Wilson R.K."/>
        </authorList>
    </citation>
    <scope>NUCLEOTIDE SEQUENCE [LARGE SCALE GENOMIC DNA]</scope>
    <source>
        <strain evidence="2">OS1</strain>
    </source>
</reference>
<evidence type="ECO:0000313" key="1">
    <source>
        <dbReference type="EMBL" id="KRT35563.1"/>
    </source>
</evidence>
<protein>
    <submittedName>
        <fullName evidence="1">Uncharacterized protein</fullName>
    </submittedName>
</protein>
<name>A0A0T5XB22_9BACT</name>